<dbReference type="CDD" id="cd00078">
    <property type="entry name" value="HECTc"/>
    <property type="match status" value="1"/>
</dbReference>
<feature type="compositionally biased region" description="Polar residues" evidence="10">
    <location>
        <begin position="598"/>
        <end position="610"/>
    </location>
</feature>
<dbReference type="SUPFAM" id="SSF49562">
    <property type="entry name" value="C2 domain (Calcium/lipid-binding domain, CaLB)"/>
    <property type="match status" value="1"/>
</dbReference>
<gene>
    <name evidence="14" type="ORF">DEA37_0005683</name>
</gene>
<protein>
    <recommendedName>
        <fullName evidence="4">HECT-type E3 ubiquitin transferase</fullName>
        <ecNumber evidence="4">2.3.2.26</ecNumber>
    </recommendedName>
</protein>
<evidence type="ECO:0000256" key="7">
    <source>
        <dbReference type="ARBA" id="ARBA00022737"/>
    </source>
</evidence>
<evidence type="ECO:0000256" key="6">
    <source>
        <dbReference type="ARBA" id="ARBA00022679"/>
    </source>
</evidence>
<dbReference type="AlphaFoldDB" id="A0A5J4NVB3"/>
<sequence length="1140" mass="128939">VASSRSRQITHHFEVQGIPIAKVCRRQSISIFSQCNEQTRLLRVRVIRALDLVKKDIFGASDPYCKIFLFKNNRSTSCVCPSVQTKTVKRSLNPIWNEEIIYRVIAFNHSVADCFFQVSPFENRLVFELYDENRLVSIFEPNDFHRRGMISLASSRSRVRGNLHLYLVYLPAHVNPRVSTLNDLPPPRAAIEAIPSPNPELSSSLLDPNADASSQVNLPDVYSNTSATRIQSDQPDRASDIFSPVSAIRSDSVIGASIAGSVEEGSSVELVSDPLPPGWDERVDQNGRTYYVDHVNRRTQWDRPSYRLPEGWEQRTDNNGRVYYVDHINHQTTWYHPLSEASRMHEIASGLSIDGGSGSDTECRNGEGLEMVRPLRPFTKLSFQDKAAKRLSTSIPPKLMETVCPDYYLVASLRSLLLDGSAQQVADVNETDSDSPRQLANSSGPCGSASSMLIVADLRGSLRRSTTPARRNLTITGSSIGTSGSSRTRRGNLPGPSDPQTAAMDEVRAAQTMYLRRRQVSLEDTLSHSPPMGDLVSRVIPNFDHAVITVFLSIKSQLVRPSPFSSTERVVSSHLPLSAQLGTLTPKQEEPEPDDGHTSTVSPGTATAINTVVAETDETTSVGHERPRSAESPRRSSASVSDQGIMLGIDLDPDEEALPPGWQLACTASGRRFFVNHNEQRTTWDDPRLHRSASQTNSGSLLRKEAERHSMKDLGPLPPGWEERVHTNGRIFYIDHNARTTQWEDPRLERLGGPAVPYSRNYKQKYDYFRSRLRSPRDLQAKLELRVSRANIFEDSFRQIYGFKKVECLMHRLWIEFIGEKGLDYGGVQREWFFLLSREMFNPYYGLFEYSAADNYTLQINPLSGLANEDHLKYFKFIGRVVGMAVYHGKLIDGFFIRPFYKMMLEKNINLKDMEAVDSEYYRSLKYILEEDPSVLDLTFSVDEEKFGETVEVDLIPNGRQIPVTNANKKQYIECIISWRFVSRIKPQMWAFLDGFKDLIDLETLKIFDANELELLICGLQDISVSDWKAHTQYKGEYHPNHPVIVNYWKAVYTFTNELRSRLLQFVTGTSRVPMNGFAELWGSSGPQKFTIECWGSVDQLPRAHTCFNRLDLPPYPTFKELRTKLIIAIENAEGFGGVD</sequence>
<feature type="compositionally biased region" description="Basic and acidic residues" evidence="10">
    <location>
        <begin position="587"/>
        <end position="597"/>
    </location>
</feature>
<dbReference type="FunFam" id="3.30.2410.10:FF:000001">
    <property type="entry name" value="E3 ubiquitin-protein ligase NEDD4-like"/>
    <property type="match status" value="1"/>
</dbReference>
<dbReference type="PANTHER" id="PTHR11254:SF440">
    <property type="entry name" value="E3 UBIQUITIN-PROTEIN LIGASE NEDD-4"/>
    <property type="match status" value="1"/>
</dbReference>
<comment type="catalytic activity">
    <reaction evidence="1">
        <text>S-ubiquitinyl-[E2 ubiquitin-conjugating enzyme]-L-cysteine + [acceptor protein]-L-lysine = [E2 ubiquitin-conjugating enzyme]-L-cysteine + N(6)-ubiquitinyl-[acceptor protein]-L-lysine.</text>
        <dbReference type="EC" id="2.3.2.26"/>
    </reaction>
</comment>
<comment type="subcellular location">
    <subcellularLocation>
        <location evidence="2">Cytoplasm</location>
    </subcellularLocation>
</comment>
<dbReference type="Gene3D" id="3.30.2410.10">
    <property type="entry name" value="Hect, E3 ligase catalytic domain"/>
    <property type="match status" value="1"/>
</dbReference>
<dbReference type="InterPro" id="IPR035983">
    <property type="entry name" value="Hect_E3_ubiquitin_ligase"/>
</dbReference>
<dbReference type="Pfam" id="PF00397">
    <property type="entry name" value="WW"/>
    <property type="match status" value="4"/>
</dbReference>
<dbReference type="Gene3D" id="3.90.1750.10">
    <property type="entry name" value="Hect, E3 ligase catalytic domains"/>
    <property type="match status" value="1"/>
</dbReference>
<evidence type="ECO:0000256" key="10">
    <source>
        <dbReference type="SAM" id="MobiDB-lite"/>
    </source>
</evidence>
<feature type="domain" description="WW" evidence="12">
    <location>
        <begin position="273"/>
        <end position="306"/>
    </location>
</feature>
<dbReference type="GO" id="GO:0051049">
    <property type="term" value="P:regulation of transport"/>
    <property type="evidence" value="ECO:0007669"/>
    <property type="project" value="UniProtKB-ARBA"/>
</dbReference>
<dbReference type="Pfam" id="PF00632">
    <property type="entry name" value="HECT"/>
    <property type="match status" value="1"/>
</dbReference>
<feature type="compositionally biased region" description="Basic and acidic residues" evidence="10">
    <location>
        <begin position="623"/>
        <end position="634"/>
    </location>
</feature>
<evidence type="ECO:0000313" key="15">
    <source>
        <dbReference type="Proteomes" id="UP000324629"/>
    </source>
</evidence>
<feature type="compositionally biased region" description="Low complexity" evidence="10">
    <location>
        <begin position="474"/>
        <end position="486"/>
    </location>
</feature>
<dbReference type="InterPro" id="IPR035892">
    <property type="entry name" value="C2_domain_sf"/>
</dbReference>
<keyword evidence="6" id="KW-0808">Transferase</keyword>
<dbReference type="GO" id="GO:0061630">
    <property type="term" value="F:ubiquitin protein ligase activity"/>
    <property type="evidence" value="ECO:0007669"/>
    <property type="project" value="UniProtKB-EC"/>
</dbReference>
<feature type="active site" description="Glycyl thioester intermediate" evidence="9">
    <location>
        <position position="1107"/>
    </location>
</feature>
<proteinExistence type="predicted"/>
<keyword evidence="8 9" id="KW-0833">Ubl conjugation pathway</keyword>
<evidence type="ECO:0000259" key="13">
    <source>
        <dbReference type="PROSITE" id="PS50237"/>
    </source>
</evidence>
<dbReference type="EMBL" id="QNGE01000790">
    <property type="protein sequence ID" value="KAA3679272.1"/>
    <property type="molecule type" value="Genomic_DNA"/>
</dbReference>
<feature type="region of interest" description="Disordered" evidence="10">
    <location>
        <begin position="463"/>
        <end position="502"/>
    </location>
</feature>
<evidence type="ECO:0000256" key="4">
    <source>
        <dbReference type="ARBA" id="ARBA00012485"/>
    </source>
</evidence>
<dbReference type="PROSITE" id="PS50020">
    <property type="entry name" value="WW_DOMAIN_2"/>
    <property type="match status" value="4"/>
</dbReference>
<dbReference type="SMART" id="SM00119">
    <property type="entry name" value="HECTc"/>
    <property type="match status" value="1"/>
</dbReference>
<dbReference type="FunFam" id="2.20.70.10:FF:000017">
    <property type="entry name" value="E3 ubiquitin-protein ligase"/>
    <property type="match status" value="1"/>
</dbReference>
<feature type="non-terminal residue" evidence="14">
    <location>
        <position position="1"/>
    </location>
</feature>
<evidence type="ECO:0000256" key="8">
    <source>
        <dbReference type="ARBA" id="ARBA00022786"/>
    </source>
</evidence>
<dbReference type="UniPathway" id="UPA00143"/>
<feature type="domain" description="WW" evidence="12">
    <location>
        <begin position="306"/>
        <end position="339"/>
    </location>
</feature>
<dbReference type="InterPro" id="IPR000569">
    <property type="entry name" value="HECT_dom"/>
</dbReference>
<dbReference type="Gene3D" id="2.20.70.10">
    <property type="match status" value="3"/>
</dbReference>
<feature type="domain" description="C2" evidence="11">
    <location>
        <begin position="23"/>
        <end position="167"/>
    </location>
</feature>
<feature type="domain" description="WW" evidence="12">
    <location>
        <begin position="656"/>
        <end position="689"/>
    </location>
</feature>
<dbReference type="PROSITE" id="PS01159">
    <property type="entry name" value="WW_DOMAIN_1"/>
    <property type="match status" value="4"/>
</dbReference>
<evidence type="ECO:0000256" key="1">
    <source>
        <dbReference type="ARBA" id="ARBA00000885"/>
    </source>
</evidence>
<dbReference type="GO" id="GO:0006511">
    <property type="term" value="P:ubiquitin-dependent protein catabolic process"/>
    <property type="evidence" value="ECO:0007669"/>
    <property type="project" value="TreeGrafter"/>
</dbReference>
<dbReference type="PANTHER" id="PTHR11254">
    <property type="entry name" value="HECT DOMAIN UBIQUITIN-PROTEIN LIGASE"/>
    <property type="match status" value="1"/>
</dbReference>
<dbReference type="Gene3D" id="2.60.40.150">
    <property type="entry name" value="C2 domain"/>
    <property type="match status" value="1"/>
</dbReference>
<evidence type="ECO:0000256" key="5">
    <source>
        <dbReference type="ARBA" id="ARBA00022490"/>
    </source>
</evidence>
<dbReference type="GO" id="GO:0005737">
    <property type="term" value="C:cytoplasm"/>
    <property type="evidence" value="ECO:0007669"/>
    <property type="project" value="UniProtKB-SubCell"/>
</dbReference>
<feature type="domain" description="WW" evidence="12">
    <location>
        <begin position="715"/>
        <end position="748"/>
    </location>
</feature>
<dbReference type="GO" id="GO:0016567">
    <property type="term" value="P:protein ubiquitination"/>
    <property type="evidence" value="ECO:0007669"/>
    <property type="project" value="UniProtKB-UniPathway"/>
</dbReference>
<dbReference type="InterPro" id="IPR000008">
    <property type="entry name" value="C2_dom"/>
</dbReference>
<dbReference type="Gene3D" id="3.30.2160.10">
    <property type="entry name" value="Hect, E3 ligase catalytic domain"/>
    <property type="match status" value="1"/>
</dbReference>
<organism evidence="14 15">
    <name type="scientific">Paragonimus westermani</name>
    <dbReference type="NCBI Taxonomy" id="34504"/>
    <lineage>
        <taxon>Eukaryota</taxon>
        <taxon>Metazoa</taxon>
        <taxon>Spiralia</taxon>
        <taxon>Lophotrochozoa</taxon>
        <taxon>Platyhelminthes</taxon>
        <taxon>Trematoda</taxon>
        <taxon>Digenea</taxon>
        <taxon>Plagiorchiida</taxon>
        <taxon>Troglotremata</taxon>
        <taxon>Troglotrematidae</taxon>
        <taxon>Paragonimus</taxon>
    </lineage>
</organism>
<feature type="region of interest" description="Disordered" evidence="10">
    <location>
        <begin position="427"/>
        <end position="447"/>
    </location>
</feature>
<dbReference type="Pfam" id="PF00168">
    <property type="entry name" value="C2"/>
    <property type="match status" value="1"/>
</dbReference>
<dbReference type="GO" id="GO:0048814">
    <property type="term" value="P:regulation of dendrite morphogenesis"/>
    <property type="evidence" value="ECO:0007669"/>
    <property type="project" value="TreeGrafter"/>
</dbReference>
<dbReference type="InterPro" id="IPR036020">
    <property type="entry name" value="WW_dom_sf"/>
</dbReference>
<dbReference type="SMART" id="SM00456">
    <property type="entry name" value="WW"/>
    <property type="match status" value="4"/>
</dbReference>
<dbReference type="Proteomes" id="UP000324629">
    <property type="component" value="Unassembled WGS sequence"/>
</dbReference>
<keyword evidence="7" id="KW-0677">Repeat</keyword>
<dbReference type="EC" id="2.3.2.26" evidence="4"/>
<keyword evidence="5" id="KW-0963">Cytoplasm</keyword>
<dbReference type="GO" id="GO:0019871">
    <property type="term" value="F:sodium channel inhibitor activity"/>
    <property type="evidence" value="ECO:0007669"/>
    <property type="project" value="TreeGrafter"/>
</dbReference>
<dbReference type="InterPro" id="IPR050409">
    <property type="entry name" value="E3_ubiq-protein_ligase"/>
</dbReference>
<evidence type="ECO:0000259" key="11">
    <source>
        <dbReference type="PROSITE" id="PS50004"/>
    </source>
</evidence>
<dbReference type="PROSITE" id="PS50004">
    <property type="entry name" value="C2"/>
    <property type="match status" value="1"/>
</dbReference>
<dbReference type="PROSITE" id="PS50237">
    <property type="entry name" value="HECT"/>
    <property type="match status" value="1"/>
</dbReference>
<accession>A0A5J4NVB3</accession>
<dbReference type="FunFam" id="3.90.1750.10:FF:000001">
    <property type="entry name" value="E3 ubiquitin-protein ligase NEDD4-like"/>
    <property type="match status" value="1"/>
</dbReference>
<dbReference type="FunFam" id="3.30.2160.10:FF:000001">
    <property type="entry name" value="E3 ubiquitin-protein ligase NEDD4-like"/>
    <property type="match status" value="1"/>
</dbReference>
<evidence type="ECO:0000256" key="2">
    <source>
        <dbReference type="ARBA" id="ARBA00004496"/>
    </source>
</evidence>
<dbReference type="CDD" id="cd00201">
    <property type="entry name" value="WW"/>
    <property type="match status" value="4"/>
</dbReference>
<feature type="region of interest" description="Disordered" evidence="10">
    <location>
        <begin position="684"/>
        <end position="722"/>
    </location>
</feature>
<dbReference type="SUPFAM" id="SSF56204">
    <property type="entry name" value="Hect, E3 ligase catalytic domain"/>
    <property type="match status" value="1"/>
</dbReference>
<evidence type="ECO:0000313" key="14">
    <source>
        <dbReference type="EMBL" id="KAA3679272.1"/>
    </source>
</evidence>
<dbReference type="InterPro" id="IPR001202">
    <property type="entry name" value="WW_dom"/>
</dbReference>
<feature type="region of interest" description="Disordered" evidence="10">
    <location>
        <begin position="583"/>
        <end position="642"/>
    </location>
</feature>
<feature type="domain" description="HECT" evidence="13">
    <location>
        <begin position="805"/>
        <end position="1139"/>
    </location>
</feature>
<feature type="compositionally biased region" description="Basic and acidic residues" evidence="10">
    <location>
        <begin position="702"/>
        <end position="712"/>
    </location>
</feature>
<reference evidence="14" key="1">
    <citation type="journal article" date="2019" name="Gigascience">
        <title>Whole-genome sequence of the oriental lung fluke Paragonimus westermani.</title>
        <authorList>
            <person name="Oey H."/>
            <person name="Zakrzewski M."/>
            <person name="Narain K."/>
            <person name="Devi K.R."/>
            <person name="Agatsuma T."/>
            <person name="Nawaratna S."/>
            <person name="Gobert G.N."/>
            <person name="Jones M.K."/>
            <person name="Ragan M.A."/>
            <person name="McManus D.P."/>
            <person name="Krause L."/>
        </authorList>
    </citation>
    <scope>NUCLEOTIDE SEQUENCE [LARGE SCALE GENOMIC DNA]</scope>
    <source>
        <strain evidence="14">IND2009</strain>
    </source>
</reference>
<evidence type="ECO:0000259" key="12">
    <source>
        <dbReference type="PROSITE" id="PS50020"/>
    </source>
</evidence>
<feature type="compositionally biased region" description="Low complexity" evidence="10">
    <location>
        <begin position="199"/>
        <end position="208"/>
    </location>
</feature>
<feature type="region of interest" description="Disordered" evidence="10">
    <location>
        <begin position="190"/>
        <end position="218"/>
    </location>
</feature>
<evidence type="ECO:0000256" key="9">
    <source>
        <dbReference type="PROSITE-ProRule" id="PRU00104"/>
    </source>
</evidence>
<keyword evidence="15" id="KW-1185">Reference proteome</keyword>
<name>A0A5J4NVB3_9TREM</name>
<dbReference type="SMART" id="SM00239">
    <property type="entry name" value="C2"/>
    <property type="match status" value="1"/>
</dbReference>
<feature type="compositionally biased region" description="Polar residues" evidence="10">
    <location>
        <begin position="436"/>
        <end position="447"/>
    </location>
</feature>
<comment type="pathway">
    <text evidence="3">Protein modification; protein ubiquitination.</text>
</comment>
<evidence type="ECO:0000256" key="3">
    <source>
        <dbReference type="ARBA" id="ARBA00004906"/>
    </source>
</evidence>
<dbReference type="SUPFAM" id="SSF51045">
    <property type="entry name" value="WW domain"/>
    <property type="match status" value="4"/>
</dbReference>
<comment type="caution">
    <text evidence="14">The sequence shown here is derived from an EMBL/GenBank/DDBJ whole genome shotgun (WGS) entry which is preliminary data.</text>
</comment>